<dbReference type="Proteomes" id="UP000008144">
    <property type="component" value="Chromosome 2"/>
</dbReference>
<accession>H2XST5</accession>
<dbReference type="OMA" id="NCMMDIV"/>
<dbReference type="Pfam" id="PF00135">
    <property type="entry name" value="COesterase"/>
    <property type="match status" value="1"/>
</dbReference>
<dbReference type="STRING" id="7719.ENSCINP00000032719"/>
<evidence type="ECO:0000256" key="1">
    <source>
        <dbReference type="ARBA" id="ARBA00005964"/>
    </source>
</evidence>
<evidence type="ECO:0000313" key="4">
    <source>
        <dbReference type="Proteomes" id="UP000008144"/>
    </source>
</evidence>
<dbReference type="InterPro" id="IPR051093">
    <property type="entry name" value="Neuroligin/BSAL"/>
</dbReference>
<evidence type="ECO:0000259" key="2">
    <source>
        <dbReference type="Pfam" id="PF00135"/>
    </source>
</evidence>
<dbReference type="HOGENOM" id="CLU_1004557_0_0_1"/>
<reference evidence="3" key="4">
    <citation type="submission" date="2025-09" db="UniProtKB">
        <authorList>
            <consortium name="Ensembl"/>
        </authorList>
    </citation>
    <scope>IDENTIFICATION</scope>
</reference>
<reference evidence="3" key="2">
    <citation type="journal article" date="2008" name="Genome Biol.">
        <title>Improved genome assembly and evidence-based global gene model set for the chordate Ciona intestinalis: new insight into intron and operon populations.</title>
        <authorList>
            <person name="Satou Y."/>
            <person name="Mineta K."/>
            <person name="Ogasawara M."/>
            <person name="Sasakura Y."/>
            <person name="Shoguchi E."/>
            <person name="Ueno K."/>
            <person name="Yamada L."/>
            <person name="Matsumoto J."/>
            <person name="Wasserscheid J."/>
            <person name="Dewar K."/>
            <person name="Wiley G.B."/>
            <person name="Macmil S.L."/>
            <person name="Roe B.A."/>
            <person name="Zeller R.W."/>
            <person name="Hastings K.E."/>
            <person name="Lemaire P."/>
            <person name="Lindquist E."/>
            <person name="Endo T."/>
            <person name="Hotta K."/>
            <person name="Inaba K."/>
        </authorList>
    </citation>
    <scope>NUCLEOTIDE SEQUENCE [LARGE SCALE GENOMIC DNA]</scope>
    <source>
        <strain evidence="3">wild type</strain>
    </source>
</reference>
<organism evidence="3 4">
    <name type="scientific">Ciona intestinalis</name>
    <name type="common">Transparent sea squirt</name>
    <name type="synonym">Ascidia intestinalis</name>
    <dbReference type="NCBI Taxonomy" id="7719"/>
    <lineage>
        <taxon>Eukaryota</taxon>
        <taxon>Metazoa</taxon>
        <taxon>Chordata</taxon>
        <taxon>Tunicata</taxon>
        <taxon>Ascidiacea</taxon>
        <taxon>Phlebobranchia</taxon>
        <taxon>Cionidae</taxon>
        <taxon>Ciona</taxon>
    </lineage>
</organism>
<dbReference type="EMBL" id="EAAA01001386">
    <property type="status" value="NOT_ANNOTATED_CDS"/>
    <property type="molecule type" value="Genomic_DNA"/>
</dbReference>
<protein>
    <recommendedName>
        <fullName evidence="2">Carboxylesterase type B domain-containing protein</fullName>
    </recommendedName>
</protein>
<evidence type="ECO:0000313" key="3">
    <source>
        <dbReference type="Ensembl" id="ENSCINP00000032719.1"/>
    </source>
</evidence>
<name>H2XST5_CIOIN</name>
<keyword evidence="4" id="KW-1185">Reference proteome</keyword>
<reference evidence="4" key="1">
    <citation type="journal article" date="2002" name="Science">
        <title>The draft genome of Ciona intestinalis: insights into chordate and vertebrate origins.</title>
        <authorList>
            <person name="Dehal P."/>
            <person name="Satou Y."/>
            <person name="Campbell R.K."/>
            <person name="Chapman J."/>
            <person name="Degnan B."/>
            <person name="De Tomaso A."/>
            <person name="Davidson B."/>
            <person name="Di Gregorio A."/>
            <person name="Gelpke M."/>
            <person name="Goodstein D.M."/>
            <person name="Harafuji N."/>
            <person name="Hastings K.E."/>
            <person name="Ho I."/>
            <person name="Hotta K."/>
            <person name="Huang W."/>
            <person name="Kawashima T."/>
            <person name="Lemaire P."/>
            <person name="Martinez D."/>
            <person name="Meinertzhagen I.A."/>
            <person name="Necula S."/>
            <person name="Nonaka M."/>
            <person name="Putnam N."/>
            <person name="Rash S."/>
            <person name="Saiga H."/>
            <person name="Satake M."/>
            <person name="Terry A."/>
            <person name="Yamada L."/>
            <person name="Wang H.G."/>
            <person name="Awazu S."/>
            <person name="Azumi K."/>
            <person name="Boore J."/>
            <person name="Branno M."/>
            <person name="Chin-Bow S."/>
            <person name="DeSantis R."/>
            <person name="Doyle S."/>
            <person name="Francino P."/>
            <person name="Keys D.N."/>
            <person name="Haga S."/>
            <person name="Hayashi H."/>
            <person name="Hino K."/>
            <person name="Imai K.S."/>
            <person name="Inaba K."/>
            <person name="Kano S."/>
            <person name="Kobayashi K."/>
            <person name="Kobayashi M."/>
            <person name="Lee B.I."/>
            <person name="Makabe K.W."/>
            <person name="Manohar C."/>
            <person name="Matassi G."/>
            <person name="Medina M."/>
            <person name="Mochizuki Y."/>
            <person name="Mount S."/>
            <person name="Morishita T."/>
            <person name="Miura S."/>
            <person name="Nakayama A."/>
            <person name="Nishizaka S."/>
            <person name="Nomoto H."/>
            <person name="Ohta F."/>
            <person name="Oishi K."/>
            <person name="Rigoutsos I."/>
            <person name="Sano M."/>
            <person name="Sasaki A."/>
            <person name="Sasakura Y."/>
            <person name="Shoguchi E."/>
            <person name="Shin-i T."/>
            <person name="Spagnuolo A."/>
            <person name="Stainier D."/>
            <person name="Suzuki M.M."/>
            <person name="Tassy O."/>
            <person name="Takatori N."/>
            <person name="Tokuoka M."/>
            <person name="Yagi K."/>
            <person name="Yoshizaki F."/>
            <person name="Wada S."/>
            <person name="Zhang C."/>
            <person name="Hyatt P.D."/>
            <person name="Larimer F."/>
            <person name="Detter C."/>
            <person name="Doggett N."/>
            <person name="Glavina T."/>
            <person name="Hawkins T."/>
            <person name="Richardson P."/>
            <person name="Lucas S."/>
            <person name="Kohara Y."/>
            <person name="Levine M."/>
            <person name="Satoh N."/>
            <person name="Rokhsar D.S."/>
        </authorList>
    </citation>
    <scope>NUCLEOTIDE SEQUENCE [LARGE SCALE GENOMIC DNA]</scope>
</reference>
<dbReference type="InParanoid" id="H2XST5"/>
<feature type="domain" description="Carboxylesterase type B" evidence="2">
    <location>
        <begin position="2"/>
        <end position="267"/>
    </location>
</feature>
<comment type="similarity">
    <text evidence="1">Belongs to the type-B carboxylesterase/lipase family.</text>
</comment>
<dbReference type="GeneTree" id="ENSGT00940000164234"/>
<dbReference type="Gene3D" id="3.40.50.1820">
    <property type="entry name" value="alpha/beta hydrolase"/>
    <property type="match status" value="1"/>
</dbReference>
<dbReference type="SUPFAM" id="SSF53474">
    <property type="entry name" value="alpha/beta-Hydrolases"/>
    <property type="match status" value="1"/>
</dbReference>
<dbReference type="InterPro" id="IPR002018">
    <property type="entry name" value="CarbesteraseB"/>
</dbReference>
<dbReference type="ESTHER" id="cioin-150181">
    <property type="family name" value="Carb_B_Chordata"/>
</dbReference>
<reference evidence="3" key="3">
    <citation type="submission" date="2025-08" db="UniProtKB">
        <authorList>
            <consortium name="Ensembl"/>
        </authorList>
    </citation>
    <scope>IDENTIFICATION</scope>
</reference>
<dbReference type="Ensembl" id="ENSCINT00000032593.1">
    <property type="protein sequence ID" value="ENSCINP00000032719.1"/>
    <property type="gene ID" value="ENSCING00000019409.1"/>
</dbReference>
<sequence>MQQLLEAQWKIQTEKGLFHIFYSCVDNKFITDDPLNIWKAKGTAPVPYMVGCNNSEGDGILVAIVTDNDATEEKTLQFIQDSLQAMETPANKMEEAVSIVLQKYATGLDNDKEKWMKMYGALMRDLWFIVPSIMQCNAHAAAGRKTFLYYMTQQPRHNHTNQYGAEIKNKPDHCECDHADDILYTFGLPLFSKDQFKPEVEFSEEDKTFSLHWMAYITNFAKYGDPNKGHDVPVNWPTYDEANGYFLEASNEIRARKNLKPDTFEFWTKIIPAFIKK</sequence>
<dbReference type="PANTHER" id="PTHR43903">
    <property type="entry name" value="NEUROLIGIN"/>
    <property type="match status" value="1"/>
</dbReference>
<dbReference type="AlphaFoldDB" id="H2XST5"/>
<dbReference type="InterPro" id="IPR029058">
    <property type="entry name" value="AB_hydrolase_fold"/>
</dbReference>
<proteinExistence type="inferred from homology"/>